<organism evidence="2 3">
    <name type="scientific">Orbilia brochopaga</name>
    <dbReference type="NCBI Taxonomy" id="3140254"/>
    <lineage>
        <taxon>Eukaryota</taxon>
        <taxon>Fungi</taxon>
        <taxon>Dikarya</taxon>
        <taxon>Ascomycota</taxon>
        <taxon>Pezizomycotina</taxon>
        <taxon>Orbiliomycetes</taxon>
        <taxon>Orbiliales</taxon>
        <taxon>Orbiliaceae</taxon>
        <taxon>Orbilia</taxon>
    </lineage>
</organism>
<sequence length="428" mass="45570">MATTSTDPGVPPLPVVITSTLSSITTTIRLVTAPPAADPTVTAASRTYAAVPLYKFLTDFANLAKAHATKLGLLTNPPIAASSHPAIARILVDITNSILPVASSAPYIASRERYSSITHDAVVKGVIDMLKAIEEMVSAIESNISDEGVAATKEQRQQQNLSTALEGLQITDLRQVGDSGSGNATKSAYTSTGQIWSSADKLLAISQKHLIGLVESKLQSHADILNDCIAEFKEWVTDAAEELRGEDSGFDEEEGSQSSSSVHADMGLDDDDDEFWGTSGGADKVKVTKEVLATAEATQKKLKLTSILYTAVMKRRVKDPATRLGGVISTTNIPAEGEEAGAKPYTIEKERNADRLERIVWTSNALVGKADDLAAAFYEGEETGVIHGLRDEVVQLAAELAEAARLNGDDTEDGPSAWFGKFLENIRG</sequence>
<dbReference type="InterPro" id="IPR026907">
    <property type="entry name" value="GCIP-like"/>
</dbReference>
<keyword evidence="3" id="KW-1185">Reference proteome</keyword>
<evidence type="ECO:0000313" key="3">
    <source>
        <dbReference type="Proteomes" id="UP001375240"/>
    </source>
</evidence>
<comment type="caution">
    <text evidence="2">The sequence shown here is derived from an EMBL/GenBank/DDBJ whole genome shotgun (WGS) entry which is preliminary data.</text>
</comment>
<name>A0AAV9UMC2_9PEZI</name>
<reference evidence="2 3" key="1">
    <citation type="submission" date="2019-10" db="EMBL/GenBank/DDBJ databases">
        <authorList>
            <person name="Palmer J.M."/>
        </authorList>
    </citation>
    <scope>NUCLEOTIDE SEQUENCE [LARGE SCALE GENOMIC DNA]</scope>
    <source>
        <strain evidence="2 3">TWF696</strain>
    </source>
</reference>
<dbReference type="EMBL" id="JAVHNQ010000007">
    <property type="protein sequence ID" value="KAK6341658.1"/>
    <property type="molecule type" value="Genomic_DNA"/>
</dbReference>
<evidence type="ECO:0000313" key="2">
    <source>
        <dbReference type="EMBL" id="KAK6341658.1"/>
    </source>
</evidence>
<evidence type="ECO:0000256" key="1">
    <source>
        <dbReference type="SAM" id="MobiDB-lite"/>
    </source>
</evidence>
<dbReference type="Gene3D" id="1.20.1410.10">
    <property type="entry name" value="I/LWEQ domain"/>
    <property type="match status" value="1"/>
</dbReference>
<dbReference type="AlphaFoldDB" id="A0AAV9UMC2"/>
<dbReference type="PANTHER" id="PTHR15492">
    <property type="entry name" value="CYCLIN D1-BINDING PROTEIN 1"/>
    <property type="match status" value="1"/>
</dbReference>
<dbReference type="GO" id="GO:0005634">
    <property type="term" value="C:nucleus"/>
    <property type="evidence" value="ECO:0007669"/>
    <property type="project" value="TreeGrafter"/>
</dbReference>
<dbReference type="Proteomes" id="UP001375240">
    <property type="component" value="Unassembled WGS sequence"/>
</dbReference>
<gene>
    <name evidence="2" type="ORF">TWF696_008727</name>
</gene>
<feature type="region of interest" description="Disordered" evidence="1">
    <location>
        <begin position="245"/>
        <end position="272"/>
    </location>
</feature>
<dbReference type="PANTHER" id="PTHR15492:SF1">
    <property type="entry name" value="CYCLIN-D1-BINDING PROTEIN 1"/>
    <property type="match status" value="1"/>
</dbReference>
<accession>A0AAV9UMC2</accession>
<protein>
    <submittedName>
        <fullName evidence="2">Uncharacterized protein</fullName>
    </submittedName>
</protein>
<proteinExistence type="predicted"/>